<name>A0ACB9NC98_BAUVA</name>
<organism evidence="1 2">
    <name type="scientific">Bauhinia variegata</name>
    <name type="common">Purple orchid tree</name>
    <name type="synonym">Phanera variegata</name>
    <dbReference type="NCBI Taxonomy" id="167791"/>
    <lineage>
        <taxon>Eukaryota</taxon>
        <taxon>Viridiplantae</taxon>
        <taxon>Streptophyta</taxon>
        <taxon>Embryophyta</taxon>
        <taxon>Tracheophyta</taxon>
        <taxon>Spermatophyta</taxon>
        <taxon>Magnoliopsida</taxon>
        <taxon>eudicotyledons</taxon>
        <taxon>Gunneridae</taxon>
        <taxon>Pentapetalae</taxon>
        <taxon>rosids</taxon>
        <taxon>fabids</taxon>
        <taxon>Fabales</taxon>
        <taxon>Fabaceae</taxon>
        <taxon>Cercidoideae</taxon>
        <taxon>Cercideae</taxon>
        <taxon>Bauhiniinae</taxon>
        <taxon>Bauhinia</taxon>
    </lineage>
</organism>
<comment type="caution">
    <text evidence="1">The sequence shown here is derived from an EMBL/GenBank/DDBJ whole genome shotgun (WGS) entry which is preliminary data.</text>
</comment>
<sequence>MTTKSVHFQCPTMFIYPMVSLNSSGKYYYVEEIYYADATIRLVDPAFHQQQNYSYLPLYPLSSQYTYDWYSNKPENDEIIYLSCNESVNNDGRYMNTSACVDEQYSESGGYLYNYVHTGDLSARELRLGCTVINSTLTLEGNGLRKGNNISCADIHTILAQGFQLQWFSGCDAYGARIFSYGCDSIWFKILRYVLLYLYVASLGIGNKSNTRDSLCHHSIDI</sequence>
<protein>
    <submittedName>
        <fullName evidence="1">Uncharacterized protein</fullName>
    </submittedName>
</protein>
<dbReference type="Proteomes" id="UP000828941">
    <property type="component" value="Chromosome 7"/>
</dbReference>
<reference evidence="1 2" key="1">
    <citation type="journal article" date="2022" name="DNA Res.">
        <title>Chromosomal-level genome assembly of the orchid tree Bauhinia variegata (Leguminosae; Cercidoideae) supports the allotetraploid origin hypothesis of Bauhinia.</title>
        <authorList>
            <person name="Zhong Y."/>
            <person name="Chen Y."/>
            <person name="Zheng D."/>
            <person name="Pang J."/>
            <person name="Liu Y."/>
            <person name="Luo S."/>
            <person name="Meng S."/>
            <person name="Qian L."/>
            <person name="Wei D."/>
            <person name="Dai S."/>
            <person name="Zhou R."/>
        </authorList>
    </citation>
    <scope>NUCLEOTIDE SEQUENCE [LARGE SCALE GENOMIC DNA]</scope>
    <source>
        <strain evidence="1">BV-YZ2020</strain>
    </source>
</reference>
<proteinExistence type="predicted"/>
<evidence type="ECO:0000313" key="2">
    <source>
        <dbReference type="Proteomes" id="UP000828941"/>
    </source>
</evidence>
<evidence type="ECO:0000313" key="1">
    <source>
        <dbReference type="EMBL" id="KAI4332836.1"/>
    </source>
</evidence>
<dbReference type="EMBL" id="CM039432">
    <property type="protein sequence ID" value="KAI4332836.1"/>
    <property type="molecule type" value="Genomic_DNA"/>
</dbReference>
<keyword evidence="2" id="KW-1185">Reference proteome</keyword>
<gene>
    <name evidence="1" type="ORF">L6164_017714</name>
</gene>
<accession>A0ACB9NC98</accession>